<comment type="caution">
    <text evidence="6">The sequence shown here is derived from an EMBL/GenBank/DDBJ whole genome shotgun (WGS) entry which is preliminary data.</text>
</comment>
<dbReference type="EC" id="3.1.21.3" evidence="6"/>
<reference evidence="6 7" key="1">
    <citation type="journal article" date="2014" name="Acta Crystallogr. D">
        <title>Structure-based characterization and antifreeze properties of a hyperactive ice-binding protein from the Antarctic bacterium Flavobacterium frigoris PS1.</title>
        <authorList>
            <person name="Do H."/>
            <person name="Kim S.J."/>
            <person name="Kim H.J."/>
            <person name="Lee J.H."/>
        </authorList>
    </citation>
    <scope>NUCLEOTIDE SEQUENCE [LARGE SCALE GENOMIC DNA]</scope>
    <source>
        <strain evidence="6 7">PS1</strain>
    </source>
</reference>
<keyword evidence="4" id="KW-0175">Coiled coil</keyword>
<dbReference type="InterPro" id="IPR052021">
    <property type="entry name" value="Type-I_RS_S_subunit"/>
</dbReference>
<feature type="domain" description="Type I restriction modification DNA specificity" evidence="5">
    <location>
        <begin position="197"/>
        <end position="364"/>
    </location>
</feature>
<dbReference type="PANTHER" id="PTHR30408">
    <property type="entry name" value="TYPE-1 RESTRICTION ENZYME ECOKI SPECIFICITY PROTEIN"/>
    <property type="match status" value="1"/>
</dbReference>
<comment type="similarity">
    <text evidence="1">Belongs to the type-I restriction system S methylase family.</text>
</comment>
<dbReference type="EMBL" id="AHKF01000025">
    <property type="protein sequence ID" value="EIA07468.1"/>
    <property type="molecule type" value="Genomic_DNA"/>
</dbReference>
<dbReference type="PATRIC" id="fig|1086011.3.peg.3204"/>
<keyword evidence="7" id="KW-1185">Reference proteome</keyword>
<dbReference type="RefSeq" id="WP_007139448.1">
    <property type="nucleotide sequence ID" value="NZ_AHKF01000025.1"/>
</dbReference>
<sequence length="393" mass="44445">MELIVNERIDNNFELMQKVRLKHIVKISKGKKSTEVSLSNLRYIQIGDLRNDDNLKYAEQNKSNVLCTKNDILIAWDGANAGIIGYNLEGAVGSTLAKLVINDNYKIFPNFLGRFLQTKSKSLRDNCTGATIPHISKSELENIEIPLPDLSTQQKIAEILDTADQLRQFNKQLIEKYDALTQSLFLEMFGDPVRNEKGWEKSKLSDNSKIRIGPFGSLLHVEDYIENGTPLVNPTHIKKGKIEIDNKLTISKDKLKELETYRLKTNDLILGRRGEMGRCAIVTINEDGFLCGTGSIFIRPKNNLNINYLYKVISSNSFKQVLENSAKGVTMKNLSSKVVGDLEIPLPPIEIQNNFIKSIENIETQKQQAQEALEKSEDLFQSLLQRAFKGELN</sequence>
<dbReference type="Pfam" id="PF01420">
    <property type="entry name" value="Methylase_S"/>
    <property type="match status" value="2"/>
</dbReference>
<keyword evidence="2" id="KW-0680">Restriction system</keyword>
<keyword evidence="6" id="KW-0378">Hydrolase</keyword>
<dbReference type="OrthoDB" id="9816225at2"/>
<evidence type="ECO:0000259" key="5">
    <source>
        <dbReference type="Pfam" id="PF01420"/>
    </source>
</evidence>
<keyword evidence="3" id="KW-0238">DNA-binding</keyword>
<gene>
    <name evidence="6" type="ORF">HJ01_03271</name>
</gene>
<evidence type="ECO:0000313" key="7">
    <source>
        <dbReference type="Proteomes" id="UP000005566"/>
    </source>
</evidence>
<dbReference type="CDD" id="cd17263">
    <property type="entry name" value="RMtype1_S_AbaB8300I-TRD1-CR1_like"/>
    <property type="match status" value="1"/>
</dbReference>
<dbReference type="STRING" id="1086011.HJ01_03271"/>
<evidence type="ECO:0000256" key="3">
    <source>
        <dbReference type="ARBA" id="ARBA00023125"/>
    </source>
</evidence>
<dbReference type="InterPro" id="IPR000055">
    <property type="entry name" value="Restrct_endonuc_typeI_TRD"/>
</dbReference>
<evidence type="ECO:0000313" key="6">
    <source>
        <dbReference type="EMBL" id="EIA07468.1"/>
    </source>
</evidence>
<feature type="coiled-coil region" evidence="4">
    <location>
        <begin position="352"/>
        <end position="386"/>
    </location>
</feature>
<dbReference type="Proteomes" id="UP000005566">
    <property type="component" value="Unassembled WGS sequence"/>
</dbReference>
<evidence type="ECO:0000256" key="4">
    <source>
        <dbReference type="SAM" id="Coils"/>
    </source>
</evidence>
<name>H7FVP6_FLAFP</name>
<dbReference type="GO" id="GO:0009307">
    <property type="term" value="P:DNA restriction-modification system"/>
    <property type="evidence" value="ECO:0007669"/>
    <property type="project" value="UniProtKB-KW"/>
</dbReference>
<dbReference type="PANTHER" id="PTHR30408:SF12">
    <property type="entry name" value="TYPE I RESTRICTION ENZYME MJAVIII SPECIFICITY SUBUNIT"/>
    <property type="match status" value="1"/>
</dbReference>
<feature type="domain" description="Type I restriction modification DNA specificity" evidence="5">
    <location>
        <begin position="16"/>
        <end position="175"/>
    </location>
</feature>
<evidence type="ECO:0000256" key="2">
    <source>
        <dbReference type="ARBA" id="ARBA00022747"/>
    </source>
</evidence>
<dbReference type="eggNOG" id="COG0732">
    <property type="taxonomic scope" value="Bacteria"/>
</dbReference>
<protein>
    <submittedName>
        <fullName evidence="6">Type I restriction-modification system, specificity subunit S</fullName>
        <ecNumber evidence="6">3.1.21.3</ecNumber>
    </submittedName>
</protein>
<proteinExistence type="inferred from homology"/>
<dbReference type="SUPFAM" id="SSF116734">
    <property type="entry name" value="DNA methylase specificity domain"/>
    <property type="match status" value="2"/>
</dbReference>
<dbReference type="GO" id="GO:0009035">
    <property type="term" value="F:type I site-specific deoxyribonuclease activity"/>
    <property type="evidence" value="ECO:0007669"/>
    <property type="project" value="UniProtKB-EC"/>
</dbReference>
<evidence type="ECO:0000256" key="1">
    <source>
        <dbReference type="ARBA" id="ARBA00010923"/>
    </source>
</evidence>
<dbReference type="AlphaFoldDB" id="H7FVP6"/>
<dbReference type="GO" id="GO:0003677">
    <property type="term" value="F:DNA binding"/>
    <property type="evidence" value="ECO:0007669"/>
    <property type="project" value="UniProtKB-KW"/>
</dbReference>
<dbReference type="Gene3D" id="3.90.220.20">
    <property type="entry name" value="DNA methylase specificity domains"/>
    <property type="match status" value="2"/>
</dbReference>
<accession>H7FVP6</accession>
<organism evidence="6 7">
    <name type="scientific">Flavobacterium frigoris (strain PS1)</name>
    <dbReference type="NCBI Taxonomy" id="1086011"/>
    <lineage>
        <taxon>Bacteria</taxon>
        <taxon>Pseudomonadati</taxon>
        <taxon>Bacteroidota</taxon>
        <taxon>Flavobacteriia</taxon>
        <taxon>Flavobacteriales</taxon>
        <taxon>Flavobacteriaceae</taxon>
        <taxon>Flavobacterium</taxon>
    </lineage>
</organism>
<dbReference type="InterPro" id="IPR044946">
    <property type="entry name" value="Restrct_endonuc_typeI_TRD_sf"/>
</dbReference>